<feature type="region of interest" description="Disordered" evidence="3">
    <location>
        <begin position="304"/>
        <end position="381"/>
    </location>
</feature>
<proteinExistence type="inferred from homology"/>
<dbReference type="Proteomes" id="UP000265515">
    <property type="component" value="Unassembled WGS sequence"/>
</dbReference>
<dbReference type="STRING" id="69332.A0A388L7Z7"/>
<dbReference type="Gene3D" id="3.90.70.10">
    <property type="entry name" value="Cysteine proteinases"/>
    <property type="match status" value="1"/>
</dbReference>
<feature type="compositionally biased region" description="Low complexity" evidence="3">
    <location>
        <begin position="180"/>
        <end position="192"/>
    </location>
</feature>
<dbReference type="InterPro" id="IPR018200">
    <property type="entry name" value="USP_CS"/>
</dbReference>
<dbReference type="Pfam" id="PF00443">
    <property type="entry name" value="UCH"/>
    <property type="match status" value="1"/>
</dbReference>
<evidence type="ECO:0000256" key="3">
    <source>
        <dbReference type="SAM" id="MobiDB-lite"/>
    </source>
</evidence>
<comment type="similarity">
    <text evidence="1 2">Belongs to the peptidase C19 family.</text>
</comment>
<feature type="domain" description="USP" evidence="4">
    <location>
        <begin position="266"/>
        <end position="767"/>
    </location>
</feature>
<dbReference type="PANTHER" id="PTHR21646:SF23">
    <property type="entry name" value="UBIQUITIN CARBOXYL-TERMINAL HYDROLASE USP2"/>
    <property type="match status" value="1"/>
</dbReference>
<keyword evidence="2" id="KW-0378">Hydrolase</keyword>
<evidence type="ECO:0000256" key="1">
    <source>
        <dbReference type="ARBA" id="ARBA00009085"/>
    </source>
</evidence>
<dbReference type="InterPro" id="IPR001394">
    <property type="entry name" value="Peptidase_C19_UCH"/>
</dbReference>
<sequence>MDALFCLHSILRTVSSGDFEDSWSPKQQQSHPCVEDFERSILEPPKLCLITSPRSQWLTSASSPSYNGRREDDAPVSRLCVDADGNSAGSSSWSSSSRGGSSAYAGGLSSFTCVNGSRFVDRLVDGGSTAVSSSSHATDLRCGMTARGGMPRWRSLSWSSSTPSSKAVSSKTPSPPSSPRDPFSVDRSPPRVGGRGSGDGSTGSSGSSPSHTPFQLTSSSTLRRSSSARSRSRDERLYSPQQALGELRKMSNGGSAGGLGEPRALCGLKNLGNTCFMNACIQCLSNSPPLALYLLRDVFSDTESESDDSDCGGGPGGARREGGRTGGVSAVDGMLNDGREIDGSSSSDNDEEDDGRGVSDDTRSNGSSSSCRRRSSSSTSNITCGHCHDEGCNLVSDSDRYCEAMAREKGGGGESPGWGGGSSTSSSTRSGELLSAFGDLIRTLWSGRPMSSVSPTELLDILQELVPQFAPDFAGYMQHDSQEFLRTFVDRLDEECSTVMMTSGRCGGGRGNYQLQHQSKDLSALFCEDDDEDASSSASSTMTCDYLPEAEQAERAWEYHRARRDSAIQRIFGGQLQSTIECSTCHHRSYCFDPFLDLSLPIPPRRCGQWNRRVSILDCMSAFVAEEKLEGEDAYNCKHCGSPQPATKKLSLYRFPPVLVIHIKRISSASDYSSFSKDSTHVEFDLEGLDLSPYLSPSADMLTDSKPIYDLYAVTNHVGGLSSGHYTAYCRNVDDGKWYAYNDSVVSLTHPASVISPAAYVLFYQLKDSPE</sequence>
<dbReference type="PROSITE" id="PS50235">
    <property type="entry name" value="USP_3"/>
    <property type="match status" value="1"/>
</dbReference>
<dbReference type="InterPro" id="IPR038765">
    <property type="entry name" value="Papain-like_cys_pep_sf"/>
</dbReference>
<dbReference type="AlphaFoldDB" id="A0A388L7Z7"/>
<dbReference type="EMBL" id="BFEA01000294">
    <property type="protein sequence ID" value="GBG78426.1"/>
    <property type="molecule type" value="Genomic_DNA"/>
</dbReference>
<evidence type="ECO:0000313" key="5">
    <source>
        <dbReference type="EMBL" id="GBG78426.1"/>
    </source>
</evidence>
<dbReference type="Gramene" id="GBG78426">
    <property type="protein sequence ID" value="GBG78426"/>
    <property type="gene ID" value="CBR_g26455"/>
</dbReference>
<keyword evidence="2" id="KW-0788">Thiol protease</keyword>
<organism evidence="5 6">
    <name type="scientific">Chara braunii</name>
    <name type="common">Braun's stonewort</name>
    <dbReference type="NCBI Taxonomy" id="69332"/>
    <lineage>
        <taxon>Eukaryota</taxon>
        <taxon>Viridiplantae</taxon>
        <taxon>Streptophyta</taxon>
        <taxon>Charophyceae</taxon>
        <taxon>Charales</taxon>
        <taxon>Characeae</taxon>
        <taxon>Chara</taxon>
    </lineage>
</organism>
<dbReference type="GO" id="GO:0006508">
    <property type="term" value="P:proteolysis"/>
    <property type="evidence" value="ECO:0007669"/>
    <property type="project" value="UniProtKB-KW"/>
</dbReference>
<dbReference type="CDD" id="cd02674">
    <property type="entry name" value="Peptidase_C19R"/>
    <property type="match status" value="1"/>
</dbReference>
<evidence type="ECO:0000313" key="6">
    <source>
        <dbReference type="Proteomes" id="UP000265515"/>
    </source>
</evidence>
<dbReference type="OrthoDB" id="292964at2759"/>
<feature type="compositionally biased region" description="Low complexity" evidence="3">
    <location>
        <begin position="151"/>
        <end position="172"/>
    </location>
</feature>
<dbReference type="EC" id="3.4.19.12" evidence="2"/>
<feature type="region of interest" description="Disordered" evidence="3">
    <location>
        <begin position="407"/>
        <end position="430"/>
    </location>
</feature>
<dbReference type="PANTHER" id="PTHR21646">
    <property type="entry name" value="UBIQUITIN CARBOXYL-TERMINAL HYDROLASE"/>
    <property type="match status" value="1"/>
</dbReference>
<comment type="caution">
    <text evidence="5">The sequence shown here is derived from an EMBL/GenBank/DDBJ whole genome shotgun (WGS) entry which is preliminary data.</text>
</comment>
<evidence type="ECO:0000259" key="4">
    <source>
        <dbReference type="PROSITE" id="PS50235"/>
    </source>
</evidence>
<accession>A0A388L7Z7</accession>
<feature type="compositionally biased region" description="Gly residues" evidence="3">
    <location>
        <begin position="412"/>
        <end position="422"/>
    </location>
</feature>
<feature type="region of interest" description="Disordered" evidence="3">
    <location>
        <begin position="127"/>
        <end position="146"/>
    </location>
</feature>
<keyword evidence="2" id="KW-0833">Ubl conjugation pathway</keyword>
<gene>
    <name evidence="5" type="ORF">CBR_g26455</name>
</gene>
<dbReference type="SUPFAM" id="SSF54001">
    <property type="entry name" value="Cysteine proteinases"/>
    <property type="match status" value="1"/>
</dbReference>
<feature type="compositionally biased region" description="Low complexity" evidence="3">
    <location>
        <begin position="364"/>
        <end position="381"/>
    </location>
</feature>
<feature type="region of interest" description="Disordered" evidence="3">
    <location>
        <begin position="151"/>
        <end position="250"/>
    </location>
</feature>
<dbReference type="PROSITE" id="PS00972">
    <property type="entry name" value="USP_1"/>
    <property type="match status" value="1"/>
</dbReference>
<comment type="function">
    <text evidence="2">Recognizes and hydrolyzes the peptide bond at the C-terminal Gly of ubiquitin. Involved in the processing of poly-ubiquitin precursors as well as that of ubiquitinated proteins.</text>
</comment>
<evidence type="ECO:0000256" key="2">
    <source>
        <dbReference type="RuleBase" id="RU366025"/>
    </source>
</evidence>
<reference evidence="5 6" key="1">
    <citation type="journal article" date="2018" name="Cell">
        <title>The Chara Genome: Secondary Complexity and Implications for Plant Terrestrialization.</title>
        <authorList>
            <person name="Nishiyama T."/>
            <person name="Sakayama H."/>
            <person name="Vries J.D."/>
            <person name="Buschmann H."/>
            <person name="Saint-Marcoux D."/>
            <person name="Ullrich K.K."/>
            <person name="Haas F.B."/>
            <person name="Vanderstraeten L."/>
            <person name="Becker D."/>
            <person name="Lang D."/>
            <person name="Vosolsobe S."/>
            <person name="Rombauts S."/>
            <person name="Wilhelmsson P.K.I."/>
            <person name="Janitza P."/>
            <person name="Kern R."/>
            <person name="Heyl A."/>
            <person name="Rumpler F."/>
            <person name="Villalobos L.I.A.C."/>
            <person name="Clay J.M."/>
            <person name="Skokan R."/>
            <person name="Toyoda A."/>
            <person name="Suzuki Y."/>
            <person name="Kagoshima H."/>
            <person name="Schijlen E."/>
            <person name="Tajeshwar N."/>
            <person name="Catarino B."/>
            <person name="Hetherington A.J."/>
            <person name="Saltykova A."/>
            <person name="Bonnot C."/>
            <person name="Breuninger H."/>
            <person name="Symeonidi A."/>
            <person name="Radhakrishnan G.V."/>
            <person name="Van Nieuwerburgh F."/>
            <person name="Deforce D."/>
            <person name="Chang C."/>
            <person name="Karol K.G."/>
            <person name="Hedrich R."/>
            <person name="Ulvskov P."/>
            <person name="Glockner G."/>
            <person name="Delwiche C.F."/>
            <person name="Petrasek J."/>
            <person name="Van de Peer Y."/>
            <person name="Friml J."/>
            <person name="Beilby M."/>
            <person name="Dolan L."/>
            <person name="Kohara Y."/>
            <person name="Sugano S."/>
            <person name="Fujiyama A."/>
            <person name="Delaux P.-M."/>
            <person name="Quint M."/>
            <person name="TheiBen G."/>
            <person name="Hagemann M."/>
            <person name="Harholt J."/>
            <person name="Dunand C."/>
            <person name="Zachgo S."/>
            <person name="Langdale J."/>
            <person name="Maumus F."/>
            <person name="Straeten D.V.D."/>
            <person name="Gould S.B."/>
            <person name="Rensing S.A."/>
        </authorList>
    </citation>
    <scope>NUCLEOTIDE SEQUENCE [LARGE SCALE GENOMIC DNA]</scope>
    <source>
        <strain evidence="5 6">S276</strain>
    </source>
</reference>
<protein>
    <recommendedName>
        <fullName evidence="2">Ubiquitin carboxyl-terminal hydrolase</fullName>
        <ecNumber evidence="2">3.4.19.12</ecNumber>
    </recommendedName>
</protein>
<dbReference type="GO" id="GO:0016579">
    <property type="term" value="P:protein deubiquitination"/>
    <property type="evidence" value="ECO:0007669"/>
    <property type="project" value="InterPro"/>
</dbReference>
<dbReference type="InterPro" id="IPR028889">
    <property type="entry name" value="USP"/>
</dbReference>
<dbReference type="GO" id="GO:0004843">
    <property type="term" value="F:cysteine-type deubiquitinase activity"/>
    <property type="evidence" value="ECO:0007669"/>
    <property type="project" value="UniProtKB-UniRule"/>
</dbReference>
<feature type="compositionally biased region" description="Low complexity" evidence="3">
    <location>
        <begin position="204"/>
        <end position="229"/>
    </location>
</feature>
<dbReference type="InterPro" id="IPR050185">
    <property type="entry name" value="Ub_carboxyl-term_hydrolase"/>
</dbReference>
<keyword evidence="6" id="KW-1185">Reference proteome</keyword>
<name>A0A388L7Z7_CHABU</name>
<feature type="compositionally biased region" description="Gly residues" evidence="3">
    <location>
        <begin position="193"/>
        <end position="203"/>
    </location>
</feature>
<keyword evidence="2" id="KW-0645">Protease</keyword>
<dbReference type="PROSITE" id="PS00973">
    <property type="entry name" value="USP_2"/>
    <property type="match status" value="1"/>
</dbReference>
<comment type="catalytic activity">
    <reaction evidence="2">
        <text>Thiol-dependent hydrolysis of ester, thioester, amide, peptide and isopeptide bonds formed by the C-terminal Gly of ubiquitin (a 76-residue protein attached to proteins as an intracellular targeting signal).</text>
        <dbReference type="EC" id="3.4.19.12"/>
    </reaction>
</comment>